<protein>
    <submittedName>
        <fullName evidence="3">ATPase subunit 8</fullName>
    </submittedName>
</protein>
<keyword evidence="2" id="KW-1133">Transmembrane helix</keyword>
<accession>D6RR63</accession>
<keyword evidence="2" id="KW-0812">Transmembrane</keyword>
<evidence type="ECO:0000313" key="3">
    <source>
        <dbReference type="EMBL" id="BAJ08051.1"/>
    </source>
</evidence>
<name>D6RR63_9SAUR</name>
<feature type="transmembrane region" description="Helical" evidence="2">
    <location>
        <begin position="12"/>
        <end position="30"/>
    </location>
</feature>
<proteinExistence type="predicted"/>
<keyword evidence="3" id="KW-0496">Mitochondrion</keyword>
<reference evidence="3" key="1">
    <citation type="journal article" date="2010" name="BMC Evol. Biol.">
        <title>Mitochondrial genomes of acrodont lizards: timing of gene rearrangements and phylogenetic and biogeographic implications.</title>
        <authorList>
            <person name="Okajima Y."/>
            <person name="Kumazawa Y."/>
        </authorList>
    </citation>
    <scope>NUCLEOTIDE SEQUENCE</scope>
</reference>
<gene>
    <name evidence="3" type="primary">ATPase 8</name>
</gene>
<keyword evidence="2" id="KW-0472">Membrane</keyword>
<geneLocation type="mitochondrion" evidence="3"/>
<organism evidence="3">
    <name type="scientific">Uromastyx benti</name>
    <name type="common">Yemeni spiny-tailed lizard</name>
    <dbReference type="NCBI Taxonomy" id="236742"/>
    <lineage>
        <taxon>Eukaryota</taxon>
        <taxon>Metazoa</taxon>
        <taxon>Chordata</taxon>
        <taxon>Craniata</taxon>
        <taxon>Vertebrata</taxon>
        <taxon>Euteleostomi</taxon>
        <taxon>Lepidosauria</taxon>
        <taxon>Squamata</taxon>
        <taxon>Bifurcata</taxon>
        <taxon>Unidentata</taxon>
        <taxon>Episquamata</taxon>
        <taxon>Toxicofera</taxon>
        <taxon>Iguania</taxon>
        <taxon>Acrodonta</taxon>
        <taxon>Agamidae</taxon>
        <taxon>Uromastycinae</taxon>
        <taxon>Uromastyx</taxon>
    </lineage>
</organism>
<dbReference type="EMBL" id="AB114447">
    <property type="protein sequence ID" value="BAJ08051.1"/>
    <property type="molecule type" value="Genomic_DNA"/>
</dbReference>
<feature type="compositionally biased region" description="Low complexity" evidence="1">
    <location>
        <begin position="45"/>
        <end position="54"/>
    </location>
</feature>
<evidence type="ECO:0000256" key="2">
    <source>
        <dbReference type="SAM" id="Phobius"/>
    </source>
</evidence>
<feature type="compositionally biased region" description="Pro residues" evidence="1">
    <location>
        <begin position="32"/>
        <end position="42"/>
    </location>
</feature>
<feature type="region of interest" description="Disordered" evidence="1">
    <location>
        <begin position="32"/>
        <end position="54"/>
    </location>
</feature>
<evidence type="ECO:0000256" key="1">
    <source>
        <dbReference type="SAM" id="MobiDB-lite"/>
    </source>
</evidence>
<dbReference type="AlphaFoldDB" id="D6RR63"/>
<sequence length="54" mass="6490">MPQLKPEMWINYLVNTWWTMLITALNMTHITPPPRMPSPPKPKTTETPTWTWPW</sequence>